<dbReference type="SUPFAM" id="SSF53448">
    <property type="entry name" value="Nucleotide-diphospho-sugar transferases"/>
    <property type="match status" value="1"/>
</dbReference>
<keyword evidence="4" id="KW-1133">Transmembrane helix</keyword>
<keyword evidence="4" id="KW-0472">Membrane</keyword>
<dbReference type="InterPro" id="IPR001173">
    <property type="entry name" value="Glyco_trans_2-like"/>
</dbReference>
<dbReference type="OrthoDB" id="9800276at2"/>
<comment type="caution">
    <text evidence="6">The sequence shown here is derived from an EMBL/GenBank/DDBJ whole genome shotgun (WGS) entry which is preliminary data.</text>
</comment>
<evidence type="ECO:0000256" key="4">
    <source>
        <dbReference type="SAM" id="Phobius"/>
    </source>
</evidence>
<name>A0A2T2YJI1_9BACT</name>
<dbReference type="GO" id="GO:0016757">
    <property type="term" value="F:glycosyltransferase activity"/>
    <property type="evidence" value="ECO:0007669"/>
    <property type="project" value="UniProtKB-KW"/>
</dbReference>
<evidence type="ECO:0000256" key="3">
    <source>
        <dbReference type="ARBA" id="ARBA00022679"/>
    </source>
</evidence>
<dbReference type="InterPro" id="IPR029044">
    <property type="entry name" value="Nucleotide-diphossugar_trans"/>
</dbReference>
<keyword evidence="3 6" id="KW-0808">Transferase</keyword>
<dbReference type="PANTHER" id="PTHR43630">
    <property type="entry name" value="POLY-BETA-1,6-N-ACETYL-D-GLUCOSAMINE SYNTHASE"/>
    <property type="match status" value="1"/>
</dbReference>
<evidence type="ECO:0000313" key="6">
    <source>
        <dbReference type="EMBL" id="PSR55673.1"/>
    </source>
</evidence>
<proteinExistence type="inferred from homology"/>
<organism evidence="6 7">
    <name type="scientific">Adhaeribacter arboris</name>
    <dbReference type="NCBI Taxonomy" id="2072846"/>
    <lineage>
        <taxon>Bacteria</taxon>
        <taxon>Pseudomonadati</taxon>
        <taxon>Bacteroidota</taxon>
        <taxon>Cytophagia</taxon>
        <taxon>Cytophagales</taxon>
        <taxon>Hymenobacteraceae</taxon>
        <taxon>Adhaeribacter</taxon>
    </lineage>
</organism>
<evidence type="ECO:0000313" key="7">
    <source>
        <dbReference type="Proteomes" id="UP000240357"/>
    </source>
</evidence>
<evidence type="ECO:0000256" key="2">
    <source>
        <dbReference type="ARBA" id="ARBA00022676"/>
    </source>
</evidence>
<dbReference type="PANTHER" id="PTHR43630:SF1">
    <property type="entry name" value="POLY-BETA-1,6-N-ACETYL-D-GLUCOSAMINE SYNTHASE"/>
    <property type="match status" value="1"/>
</dbReference>
<gene>
    <name evidence="6" type="ORF">AHMF7605_20270</name>
</gene>
<dbReference type="Proteomes" id="UP000240357">
    <property type="component" value="Unassembled WGS sequence"/>
</dbReference>
<accession>A0A2T2YJI1</accession>
<protein>
    <submittedName>
        <fullName evidence="6">Family 2 glycosyl transferase</fullName>
    </submittedName>
</protein>
<feature type="transmembrane region" description="Helical" evidence="4">
    <location>
        <begin position="6"/>
        <end position="24"/>
    </location>
</feature>
<evidence type="ECO:0000256" key="1">
    <source>
        <dbReference type="ARBA" id="ARBA00006739"/>
    </source>
</evidence>
<dbReference type="EMBL" id="PYFT01000001">
    <property type="protein sequence ID" value="PSR55673.1"/>
    <property type="molecule type" value="Genomic_DNA"/>
</dbReference>
<keyword evidence="4" id="KW-0812">Transmembrane</keyword>
<sequence length="364" mass="42383">MMFKVIYFAVLFSVSLVILGLWLLNRRRYRTQLLVFPKVSILIAARNEEHTILRCLQAIESLDYPRDKLEILIGDDASTDNTYRVVRQFIQDKPHYKCITVTQNLGLARGKGNVLAHLAHLATSNYFFITDADIQVPPSWIQVMLAQVRPYIGIVTGITTVTGNRLFDKLQSIDWIYALGLFQVVTDLDLPVFTMGNNMLITREAYEATGGYENIPFSITEDAKLYQEVVKKHFHTVNIFDPSVLALSTPALDMRQLLWQRRRWMEGISHIPFYMAAVFILYSCFYPVWIPFFQEVSPIFYWGILVAKIIWQAAFIRLCAQRVNLKFPIWQLVVYEFFMMFLGIASIVYYILPVKITWKQRKYA</sequence>
<feature type="domain" description="Glycosyltransferase 2-like" evidence="5">
    <location>
        <begin position="40"/>
        <end position="207"/>
    </location>
</feature>
<feature type="transmembrane region" description="Helical" evidence="4">
    <location>
        <begin position="271"/>
        <end position="293"/>
    </location>
</feature>
<feature type="transmembrane region" description="Helical" evidence="4">
    <location>
        <begin position="332"/>
        <end position="352"/>
    </location>
</feature>
<comment type="similarity">
    <text evidence="1">Belongs to the glycosyltransferase 2 family.</text>
</comment>
<dbReference type="Pfam" id="PF00535">
    <property type="entry name" value="Glycos_transf_2"/>
    <property type="match status" value="1"/>
</dbReference>
<feature type="transmembrane region" description="Helical" evidence="4">
    <location>
        <begin position="299"/>
        <end position="320"/>
    </location>
</feature>
<dbReference type="RefSeq" id="WP_106931854.1">
    <property type="nucleotide sequence ID" value="NZ_PYFT01000001.1"/>
</dbReference>
<dbReference type="Gene3D" id="3.90.550.10">
    <property type="entry name" value="Spore Coat Polysaccharide Biosynthesis Protein SpsA, Chain A"/>
    <property type="match status" value="1"/>
</dbReference>
<evidence type="ECO:0000259" key="5">
    <source>
        <dbReference type="Pfam" id="PF00535"/>
    </source>
</evidence>
<keyword evidence="2" id="KW-0328">Glycosyltransferase</keyword>
<reference evidence="6 7" key="1">
    <citation type="submission" date="2018-03" db="EMBL/GenBank/DDBJ databases">
        <title>Adhaeribacter sp. HMF7605 Genome sequencing and assembly.</title>
        <authorList>
            <person name="Kang H."/>
            <person name="Kang J."/>
            <person name="Cha I."/>
            <person name="Kim H."/>
            <person name="Joh K."/>
        </authorList>
    </citation>
    <scope>NUCLEOTIDE SEQUENCE [LARGE SCALE GENOMIC DNA]</scope>
    <source>
        <strain evidence="6 7">HMF7605</strain>
    </source>
</reference>
<dbReference type="AlphaFoldDB" id="A0A2T2YJI1"/>
<keyword evidence="7" id="KW-1185">Reference proteome</keyword>